<dbReference type="InterPro" id="IPR024041">
    <property type="entry name" value="NH4_transpt_AmtB-like_dom"/>
</dbReference>
<feature type="region of interest" description="Disordered" evidence="9">
    <location>
        <begin position="448"/>
        <end position="494"/>
    </location>
</feature>
<dbReference type="Pfam" id="PF00909">
    <property type="entry name" value="Ammonium_transp"/>
    <property type="match status" value="1"/>
</dbReference>
<feature type="transmembrane region" description="Helical" evidence="8">
    <location>
        <begin position="114"/>
        <end position="135"/>
    </location>
</feature>
<proteinExistence type="inferred from homology"/>
<keyword evidence="5 8" id="KW-1133">Transmembrane helix</keyword>
<dbReference type="GO" id="GO:0008519">
    <property type="term" value="F:ammonium channel activity"/>
    <property type="evidence" value="ECO:0007669"/>
    <property type="project" value="InterPro"/>
</dbReference>
<dbReference type="OrthoDB" id="534912at2759"/>
<accession>A0A9W6YS64</accession>
<dbReference type="GO" id="GO:0019740">
    <property type="term" value="P:nitrogen utilization"/>
    <property type="evidence" value="ECO:0007669"/>
    <property type="project" value="UniProtKB-ARBA"/>
</dbReference>
<feature type="transmembrane region" description="Helical" evidence="8">
    <location>
        <begin position="244"/>
        <end position="265"/>
    </location>
</feature>
<gene>
    <name evidence="11" type="ORF">Amon01_000031200</name>
</gene>
<evidence type="ECO:0000313" key="11">
    <source>
        <dbReference type="EMBL" id="GMG19241.1"/>
    </source>
</evidence>
<evidence type="ECO:0000256" key="2">
    <source>
        <dbReference type="ARBA" id="ARBA00005887"/>
    </source>
</evidence>
<feature type="transmembrane region" description="Helical" evidence="8">
    <location>
        <begin position="184"/>
        <end position="200"/>
    </location>
</feature>
<feature type="transmembrane region" description="Helical" evidence="8">
    <location>
        <begin position="55"/>
        <end position="73"/>
    </location>
</feature>
<reference evidence="11" key="1">
    <citation type="submission" date="2023-04" db="EMBL/GenBank/DDBJ databases">
        <title>Ambrosiozyma monospora NBRC 1965.</title>
        <authorList>
            <person name="Ichikawa N."/>
            <person name="Sato H."/>
            <person name="Tonouchi N."/>
        </authorList>
    </citation>
    <scope>NUCLEOTIDE SEQUENCE</scope>
    <source>
        <strain evidence="11">NBRC 1965</strain>
    </source>
</reference>
<dbReference type="SUPFAM" id="SSF111352">
    <property type="entry name" value="Ammonium transporter"/>
    <property type="match status" value="1"/>
</dbReference>
<feature type="compositionally biased region" description="Low complexity" evidence="9">
    <location>
        <begin position="457"/>
        <end position="468"/>
    </location>
</feature>
<evidence type="ECO:0000256" key="7">
    <source>
        <dbReference type="ARBA" id="ARBA00023177"/>
    </source>
</evidence>
<feature type="compositionally biased region" description="Polar residues" evidence="9">
    <location>
        <begin position="477"/>
        <end position="494"/>
    </location>
</feature>
<evidence type="ECO:0000256" key="5">
    <source>
        <dbReference type="ARBA" id="ARBA00022989"/>
    </source>
</evidence>
<keyword evidence="4 8" id="KW-0812">Transmembrane</keyword>
<sequence>MLGYVFKRAVFAEDANYNDATVITLIMGTCLVLIMCFGLAYLYSGLARRKSALHMIFAVFMALLISIFQWYFWGYSLAFSSTATNKFIGNLHNFGYMNLEGTVTLSDEKGYPELAFANFQCMFASITICILVGAVCERGRILPIFLFSFIWLTLVYCPVASWAWSSHGWAYKWGVLDYAGGGPVEILSGFGGFTLSYFLGERRSHLMVNYRPHNVSLITIGTCLLWFGWLGFNGLTCVEPSMKSVYAVMNSNLCAAFGGMTWCILDYTRTGHWSAVGLCSGIIVGLVAATPASGCITLWASVILGIVTGIACNFATVLKVWFRVDDSLDILAEHGIAGVLGLFFNAIFASSTVLGYDGYTDHPGGWVDHNWKQMYKQIAYICAVIGYCVTVTSIICFILNKIPFMKLRVDEEAEANGMDEDQIGEFAYDYVEIRRNFFDMQHFDDPEHPETISAHGSTTASNTSVSNNGKLNEKDSSNAVVLPSSNTPIKQASV</sequence>
<evidence type="ECO:0000256" key="1">
    <source>
        <dbReference type="ARBA" id="ARBA00004141"/>
    </source>
</evidence>
<comment type="subcellular location">
    <subcellularLocation>
        <location evidence="8">Cell membrane</location>
        <topology evidence="8">Multi-pass membrane protein</topology>
    </subcellularLocation>
    <subcellularLocation>
        <location evidence="1">Membrane</location>
        <topology evidence="1">Multi-pass membrane protein</topology>
    </subcellularLocation>
</comment>
<keyword evidence="12" id="KW-1185">Reference proteome</keyword>
<evidence type="ECO:0000313" key="12">
    <source>
        <dbReference type="Proteomes" id="UP001165063"/>
    </source>
</evidence>
<dbReference type="GO" id="GO:0005886">
    <property type="term" value="C:plasma membrane"/>
    <property type="evidence" value="ECO:0007669"/>
    <property type="project" value="UniProtKB-SubCell"/>
</dbReference>
<dbReference type="FunFam" id="1.10.3430.10:FF:000003">
    <property type="entry name" value="Ammonium transporter"/>
    <property type="match status" value="1"/>
</dbReference>
<dbReference type="PROSITE" id="PS01219">
    <property type="entry name" value="AMMONIUM_TRANSP"/>
    <property type="match status" value="1"/>
</dbReference>
<keyword evidence="6 8" id="KW-0472">Membrane</keyword>
<evidence type="ECO:0000256" key="3">
    <source>
        <dbReference type="ARBA" id="ARBA00022448"/>
    </source>
</evidence>
<comment type="similarity">
    <text evidence="2 8">Belongs to the ammonia transporter channel (TC 1.A.11.2) family.</text>
</comment>
<feature type="transmembrane region" description="Helical" evidence="8">
    <location>
        <begin position="212"/>
        <end position="232"/>
    </location>
</feature>
<feature type="domain" description="Ammonium transporter AmtB-like" evidence="10">
    <location>
        <begin position="24"/>
        <end position="428"/>
    </location>
</feature>
<feature type="transmembrane region" description="Helical" evidence="8">
    <location>
        <begin position="298"/>
        <end position="322"/>
    </location>
</feature>
<evidence type="ECO:0000256" key="8">
    <source>
        <dbReference type="RuleBase" id="RU362002"/>
    </source>
</evidence>
<keyword evidence="3 8" id="KW-0813">Transport</keyword>
<feature type="transmembrane region" description="Helical" evidence="8">
    <location>
        <begin position="142"/>
        <end position="164"/>
    </location>
</feature>
<dbReference type="AlphaFoldDB" id="A0A9W6YS64"/>
<name>A0A9W6YS64_AMBMO</name>
<feature type="transmembrane region" description="Helical" evidence="8">
    <location>
        <begin position="334"/>
        <end position="356"/>
    </location>
</feature>
<dbReference type="NCBIfam" id="TIGR00836">
    <property type="entry name" value="amt"/>
    <property type="match status" value="1"/>
</dbReference>
<dbReference type="Proteomes" id="UP001165063">
    <property type="component" value="Unassembled WGS sequence"/>
</dbReference>
<dbReference type="InterPro" id="IPR029020">
    <property type="entry name" value="Ammonium/urea_transptr"/>
</dbReference>
<organism evidence="11 12">
    <name type="scientific">Ambrosiozyma monospora</name>
    <name type="common">Yeast</name>
    <name type="synonym">Endomycopsis monosporus</name>
    <dbReference type="NCBI Taxonomy" id="43982"/>
    <lineage>
        <taxon>Eukaryota</taxon>
        <taxon>Fungi</taxon>
        <taxon>Dikarya</taxon>
        <taxon>Ascomycota</taxon>
        <taxon>Saccharomycotina</taxon>
        <taxon>Pichiomycetes</taxon>
        <taxon>Pichiales</taxon>
        <taxon>Pichiaceae</taxon>
        <taxon>Ambrosiozyma</taxon>
    </lineage>
</organism>
<feature type="transmembrane region" description="Helical" evidence="8">
    <location>
        <begin position="272"/>
        <end position="292"/>
    </location>
</feature>
<feature type="transmembrane region" description="Helical" evidence="8">
    <location>
        <begin position="378"/>
        <end position="399"/>
    </location>
</feature>
<comment type="caution">
    <text evidence="11">The sequence shown here is derived from an EMBL/GenBank/DDBJ whole genome shotgun (WGS) entry which is preliminary data.</text>
</comment>
<feature type="transmembrane region" description="Helical" evidence="8">
    <location>
        <begin position="20"/>
        <end position="43"/>
    </location>
</feature>
<dbReference type="InterPro" id="IPR018047">
    <property type="entry name" value="Ammonium_transpt_CS"/>
</dbReference>
<dbReference type="Gene3D" id="1.10.3430.10">
    <property type="entry name" value="Ammonium transporter AmtB like domains"/>
    <property type="match status" value="1"/>
</dbReference>
<evidence type="ECO:0000256" key="6">
    <source>
        <dbReference type="ARBA" id="ARBA00023136"/>
    </source>
</evidence>
<protein>
    <recommendedName>
        <fullName evidence="8">Ammonium transporter</fullName>
    </recommendedName>
</protein>
<dbReference type="PANTHER" id="PTHR43029">
    <property type="entry name" value="AMMONIUM TRANSPORTER MEP2"/>
    <property type="match status" value="1"/>
</dbReference>
<dbReference type="EMBL" id="BSXU01000089">
    <property type="protein sequence ID" value="GMG19241.1"/>
    <property type="molecule type" value="Genomic_DNA"/>
</dbReference>
<evidence type="ECO:0000256" key="9">
    <source>
        <dbReference type="SAM" id="MobiDB-lite"/>
    </source>
</evidence>
<evidence type="ECO:0000259" key="10">
    <source>
        <dbReference type="Pfam" id="PF00909"/>
    </source>
</evidence>
<dbReference type="InterPro" id="IPR001905">
    <property type="entry name" value="Ammonium_transpt"/>
</dbReference>
<dbReference type="PANTHER" id="PTHR43029:SF4">
    <property type="entry name" value="AMMONIUM TRANSPORTER MEP1-RELATED"/>
    <property type="match status" value="1"/>
</dbReference>
<keyword evidence="7 8" id="KW-0924">Ammonia transport</keyword>
<evidence type="ECO:0000256" key="4">
    <source>
        <dbReference type="ARBA" id="ARBA00022692"/>
    </source>
</evidence>